<dbReference type="GO" id="GO:0009827">
    <property type="term" value="P:plant-type cell wall modification"/>
    <property type="evidence" value="ECO:0000318"/>
    <property type="project" value="GO_Central"/>
</dbReference>
<dbReference type="Gramene" id="TraesNOR1A03G00109560.1">
    <property type="protein sequence ID" value="TraesNOR1A03G00109560.1"/>
    <property type="gene ID" value="TraesNOR1A03G00109560"/>
</dbReference>
<dbReference type="PANTHER" id="PTHR35357:SF8">
    <property type="entry name" value="OS01G0111000 PROTEIN"/>
    <property type="match status" value="1"/>
</dbReference>
<comment type="similarity">
    <text evidence="3">Belongs to the PMEI family.</text>
</comment>
<dbReference type="NCBIfam" id="TIGR01614">
    <property type="entry name" value="PME_inhib"/>
    <property type="match status" value="1"/>
</dbReference>
<dbReference type="PANTHER" id="PTHR35357">
    <property type="entry name" value="OS02G0537100 PROTEIN"/>
    <property type="match status" value="1"/>
</dbReference>
<protein>
    <recommendedName>
        <fullName evidence="5">Pectinesterase inhibitor domain-containing protein</fullName>
    </recommendedName>
</protein>
<dbReference type="Proteomes" id="UP000019116">
    <property type="component" value="Chromosome 1A"/>
</dbReference>
<dbReference type="Gramene" id="TraesCS1A03G0601800.1">
    <property type="protein sequence ID" value="TraesCS1A03G0601800.1.CDS"/>
    <property type="gene ID" value="TraesCS1A03G0601800"/>
</dbReference>
<evidence type="ECO:0000256" key="1">
    <source>
        <dbReference type="ARBA" id="ARBA00022729"/>
    </source>
</evidence>
<dbReference type="GeneID" id="123139205"/>
<feature type="chain" id="PRO_5017281395" description="Pectinesterase inhibitor domain-containing protein" evidence="4">
    <location>
        <begin position="23"/>
        <end position="181"/>
    </location>
</feature>
<dbReference type="Gramene" id="TraesCS1A02G231600.1">
    <property type="protein sequence ID" value="TraesCS1A02G231600.1"/>
    <property type="gene ID" value="TraesCS1A02G231600"/>
</dbReference>
<sequence>MASSSMITFAAALCLVAASAVAVPPATLQETCQSAGEQEALCVQLLSSSPAAQKTPVDTPGLAQAAVMAAGSNATETAAHLQRLFDSEDLKNMSPELQRCVEDCAERYQSAAKFLGQASEKMTAGSFDEASVLIDGAQSVVTLCQRSCEGVPQGELTACTKGVVDQLCTNAASVTRLVVQK</sequence>
<proteinExistence type="inferred from homology"/>
<gene>
    <name evidence="6" type="primary">LOC123139205</name>
</gene>
<dbReference type="InterPro" id="IPR035513">
    <property type="entry name" value="Invertase/methylesterase_inhib"/>
</dbReference>
<keyword evidence="7" id="KW-1185">Reference proteome</keyword>
<dbReference type="OrthoDB" id="669476at2759"/>
<dbReference type="STRING" id="4565.A0A3B5Y0N8"/>
<feature type="signal peptide" evidence="4">
    <location>
        <begin position="1"/>
        <end position="22"/>
    </location>
</feature>
<evidence type="ECO:0000256" key="4">
    <source>
        <dbReference type="SAM" id="SignalP"/>
    </source>
</evidence>
<accession>A0A3B5Y0N8</accession>
<dbReference type="EnsemblPlants" id="TraesCS1A02G231600.1">
    <property type="protein sequence ID" value="TraesCS1A02G231600.1"/>
    <property type="gene ID" value="TraesCS1A02G231600"/>
</dbReference>
<evidence type="ECO:0000313" key="7">
    <source>
        <dbReference type="Proteomes" id="UP000019116"/>
    </source>
</evidence>
<evidence type="ECO:0000256" key="3">
    <source>
        <dbReference type="ARBA" id="ARBA00038471"/>
    </source>
</evidence>
<dbReference type="SMR" id="A0A3B5Y0N8"/>
<reference evidence="6" key="2">
    <citation type="submission" date="2018-10" db="UniProtKB">
        <authorList>
            <consortium name="EnsemblPlants"/>
        </authorList>
    </citation>
    <scope>IDENTIFICATION</scope>
</reference>
<evidence type="ECO:0000259" key="5">
    <source>
        <dbReference type="SMART" id="SM00856"/>
    </source>
</evidence>
<dbReference type="Gene3D" id="1.20.140.40">
    <property type="entry name" value="Invertase/pectin methylesterase inhibitor family protein"/>
    <property type="match status" value="1"/>
</dbReference>
<dbReference type="SUPFAM" id="SSF101148">
    <property type="entry name" value="Plant invertase/pectin methylesterase inhibitor"/>
    <property type="match status" value="1"/>
</dbReference>
<dbReference type="AlphaFoldDB" id="A0A3B5Y0N8"/>
<dbReference type="GO" id="GO:0004857">
    <property type="term" value="F:enzyme inhibitor activity"/>
    <property type="evidence" value="ECO:0000318"/>
    <property type="project" value="GO_Central"/>
</dbReference>
<name>A0A3B5Y0N8_WHEAT</name>
<evidence type="ECO:0000313" key="6">
    <source>
        <dbReference type="EnsemblPlants" id="TraesCS1A02G231600.1"/>
    </source>
</evidence>
<evidence type="ECO:0000256" key="2">
    <source>
        <dbReference type="ARBA" id="ARBA00023157"/>
    </source>
</evidence>
<organism evidence="6">
    <name type="scientific">Triticum aestivum</name>
    <name type="common">Wheat</name>
    <dbReference type="NCBI Taxonomy" id="4565"/>
    <lineage>
        <taxon>Eukaryota</taxon>
        <taxon>Viridiplantae</taxon>
        <taxon>Streptophyta</taxon>
        <taxon>Embryophyta</taxon>
        <taxon>Tracheophyta</taxon>
        <taxon>Spermatophyta</taxon>
        <taxon>Magnoliopsida</taxon>
        <taxon>Liliopsida</taxon>
        <taxon>Poales</taxon>
        <taxon>Poaceae</taxon>
        <taxon>BOP clade</taxon>
        <taxon>Pooideae</taxon>
        <taxon>Triticodae</taxon>
        <taxon>Triticeae</taxon>
        <taxon>Triticinae</taxon>
        <taxon>Triticum</taxon>
    </lineage>
</organism>
<dbReference type="RefSeq" id="XP_044414969.1">
    <property type="nucleotide sequence ID" value="XM_044559034.1"/>
</dbReference>
<keyword evidence="1 4" id="KW-0732">Signal</keyword>
<dbReference type="KEGG" id="taes:123139205"/>
<dbReference type="GO" id="GO:0009505">
    <property type="term" value="C:plant-type cell wall"/>
    <property type="evidence" value="ECO:0000318"/>
    <property type="project" value="GO_Central"/>
</dbReference>
<dbReference type="InterPro" id="IPR006501">
    <property type="entry name" value="Pectinesterase_inhib_dom"/>
</dbReference>
<reference evidence="6" key="1">
    <citation type="submission" date="2018-08" db="EMBL/GenBank/DDBJ databases">
        <authorList>
            <person name="Rossello M."/>
        </authorList>
    </citation>
    <scope>NUCLEOTIDE SEQUENCE [LARGE SCALE GENOMIC DNA]</scope>
    <source>
        <strain evidence="6">cv. Chinese Spring</strain>
    </source>
</reference>
<dbReference type="OMA" id="CQKGCEH"/>
<keyword evidence="2" id="KW-1015">Disulfide bond</keyword>
<feature type="domain" description="Pectinesterase inhibitor" evidence="5">
    <location>
        <begin position="23"/>
        <end position="174"/>
    </location>
</feature>
<dbReference type="Pfam" id="PF04043">
    <property type="entry name" value="PMEI"/>
    <property type="match status" value="1"/>
</dbReference>
<dbReference type="SMART" id="SM00856">
    <property type="entry name" value="PMEI"/>
    <property type="match status" value="1"/>
</dbReference>